<protein>
    <submittedName>
        <fullName evidence="1">Uncharacterized protein</fullName>
    </submittedName>
</protein>
<comment type="caution">
    <text evidence="1">The sequence shown here is derived from an EMBL/GenBank/DDBJ whole genome shotgun (WGS) entry which is preliminary data.</text>
</comment>
<organism evidence="1 2">
    <name type="scientific">Coccomyxa viridis</name>
    <dbReference type="NCBI Taxonomy" id="1274662"/>
    <lineage>
        <taxon>Eukaryota</taxon>
        <taxon>Viridiplantae</taxon>
        <taxon>Chlorophyta</taxon>
        <taxon>core chlorophytes</taxon>
        <taxon>Trebouxiophyceae</taxon>
        <taxon>Trebouxiophyceae incertae sedis</taxon>
        <taxon>Coccomyxaceae</taxon>
        <taxon>Coccomyxa</taxon>
    </lineage>
</organism>
<dbReference type="AlphaFoldDB" id="A0AAV1IKL0"/>
<proteinExistence type="predicted"/>
<gene>
    <name evidence="1" type="ORF">CVIRNUC_011024</name>
</gene>
<evidence type="ECO:0000313" key="2">
    <source>
        <dbReference type="Proteomes" id="UP001314263"/>
    </source>
</evidence>
<accession>A0AAV1IKL0</accession>
<sequence>MVFPLLRRRLALKLFADAFKSSRRSLVQDITGAKILPRHIIGHRSFSPSSVRSGTLGHNLWGKSIHIPDIPAWALVTGGLGAGGLFYYYNYHSKKPHMYAGDDGRHFVPAAVLDAPRPVAAASAPLPEYLPPFKATDVVSGTTVTPDDLAGKPVVLIFVDPSDPDAALNGLARLQEVTSQAGRASKMQLQPVAVDKTAGKGDGGRGLKQLLAGLAEEIKKDGKKAAQMPAIRGLTGDEAVSKIQHSVQHFAEEPPAQAAAVKPEAVSEEGVLHLFGPDGMLIIQYDATLVPADVARSVLKEVQKYEQGQPAHQAPGKTTECPA</sequence>
<dbReference type="EMBL" id="CAUYUE010000018">
    <property type="protein sequence ID" value="CAK0787802.1"/>
    <property type="molecule type" value="Genomic_DNA"/>
</dbReference>
<keyword evidence="2" id="KW-1185">Reference proteome</keyword>
<dbReference type="Gene3D" id="3.40.30.10">
    <property type="entry name" value="Glutaredoxin"/>
    <property type="match status" value="1"/>
</dbReference>
<dbReference type="SUPFAM" id="SSF52833">
    <property type="entry name" value="Thioredoxin-like"/>
    <property type="match status" value="1"/>
</dbReference>
<reference evidence="1 2" key="1">
    <citation type="submission" date="2023-10" db="EMBL/GenBank/DDBJ databases">
        <authorList>
            <person name="Maclean D."/>
            <person name="Macfadyen A."/>
        </authorList>
    </citation>
    <scope>NUCLEOTIDE SEQUENCE [LARGE SCALE GENOMIC DNA]</scope>
</reference>
<dbReference type="InterPro" id="IPR036249">
    <property type="entry name" value="Thioredoxin-like_sf"/>
</dbReference>
<evidence type="ECO:0000313" key="1">
    <source>
        <dbReference type="EMBL" id="CAK0787802.1"/>
    </source>
</evidence>
<dbReference type="Proteomes" id="UP001314263">
    <property type="component" value="Unassembled WGS sequence"/>
</dbReference>
<name>A0AAV1IKL0_9CHLO</name>